<feature type="transmembrane region" description="Helical" evidence="1">
    <location>
        <begin position="116"/>
        <end position="137"/>
    </location>
</feature>
<accession>A0A1Q4VBP7</accession>
<gene>
    <name evidence="2" type="ORF">AB852_12555</name>
</gene>
<evidence type="ECO:0000313" key="3">
    <source>
        <dbReference type="Proteomes" id="UP000186455"/>
    </source>
</evidence>
<evidence type="ECO:0000256" key="1">
    <source>
        <dbReference type="SAM" id="Phobius"/>
    </source>
</evidence>
<reference evidence="2 3" key="1">
    <citation type="submission" date="2015-06" db="EMBL/GenBank/DDBJ databases">
        <title>Cloning and characterization of the uncialamcin biosynthetic gene cluster.</title>
        <authorList>
            <person name="Yan X."/>
            <person name="Huang T."/>
            <person name="Ge H."/>
            <person name="Shen B."/>
        </authorList>
    </citation>
    <scope>NUCLEOTIDE SEQUENCE [LARGE SCALE GENOMIC DNA]</scope>
    <source>
        <strain evidence="2 3">DCA2648</strain>
    </source>
</reference>
<dbReference type="STRING" id="1048205.AB852_12555"/>
<sequence>MLLSEYEALKGEQSARIAARDNLMYATLAALAATTTAIVSTAGRTELVLLLPPVCIVLGWTYLVNDEKISAIGRYLRTDLRPALAAAAGADSAEVLRWETAHREEHRRNAGKHLQLAVDLLMFVVPALIAVTVHWVTGPAHTALLVASAAELAAVAVLAVRITLAADLSSEGTT</sequence>
<keyword evidence="3" id="KW-1185">Reference proteome</keyword>
<protein>
    <submittedName>
        <fullName evidence="2">Membrane protein</fullName>
    </submittedName>
</protein>
<organism evidence="2 3">
    <name type="scientific">Streptomyces uncialis</name>
    <dbReference type="NCBI Taxonomy" id="1048205"/>
    <lineage>
        <taxon>Bacteria</taxon>
        <taxon>Bacillati</taxon>
        <taxon>Actinomycetota</taxon>
        <taxon>Actinomycetes</taxon>
        <taxon>Kitasatosporales</taxon>
        <taxon>Streptomycetaceae</taxon>
        <taxon>Streptomyces</taxon>
    </lineage>
</organism>
<dbReference type="EMBL" id="LFBV01000002">
    <property type="protein sequence ID" value="OKH95292.1"/>
    <property type="molecule type" value="Genomic_DNA"/>
</dbReference>
<keyword evidence="1" id="KW-1133">Transmembrane helix</keyword>
<proteinExistence type="predicted"/>
<keyword evidence="1" id="KW-0472">Membrane</keyword>
<dbReference type="Proteomes" id="UP000186455">
    <property type="component" value="Unassembled WGS sequence"/>
</dbReference>
<name>A0A1Q4VBP7_9ACTN</name>
<keyword evidence="1" id="KW-0812">Transmembrane</keyword>
<evidence type="ECO:0000313" key="2">
    <source>
        <dbReference type="EMBL" id="OKH95292.1"/>
    </source>
</evidence>
<comment type="caution">
    <text evidence="2">The sequence shown here is derived from an EMBL/GenBank/DDBJ whole genome shotgun (WGS) entry which is preliminary data.</text>
</comment>
<feature type="transmembrane region" description="Helical" evidence="1">
    <location>
        <begin position="47"/>
        <end position="64"/>
    </location>
</feature>
<feature type="transmembrane region" description="Helical" evidence="1">
    <location>
        <begin position="23"/>
        <end position="41"/>
    </location>
</feature>
<dbReference type="AlphaFoldDB" id="A0A1Q4VBP7"/>
<feature type="transmembrane region" description="Helical" evidence="1">
    <location>
        <begin position="143"/>
        <end position="164"/>
    </location>
</feature>